<feature type="compositionally biased region" description="Polar residues" evidence="4">
    <location>
        <begin position="258"/>
        <end position="280"/>
    </location>
</feature>
<dbReference type="InterPro" id="IPR000524">
    <property type="entry name" value="Tscrpt_reg_HTH_GntR"/>
</dbReference>
<evidence type="ECO:0000313" key="7">
    <source>
        <dbReference type="Proteomes" id="UP000749311"/>
    </source>
</evidence>
<evidence type="ECO:0000313" key="6">
    <source>
        <dbReference type="EMBL" id="NIH56017.1"/>
    </source>
</evidence>
<dbReference type="CDD" id="cd07377">
    <property type="entry name" value="WHTH_GntR"/>
    <property type="match status" value="1"/>
</dbReference>
<dbReference type="SMART" id="SM00345">
    <property type="entry name" value="HTH_GNTR"/>
    <property type="match status" value="1"/>
</dbReference>
<feature type="region of interest" description="Disordered" evidence="4">
    <location>
        <begin position="233"/>
        <end position="280"/>
    </location>
</feature>
<dbReference type="Pfam" id="PF00392">
    <property type="entry name" value="GntR"/>
    <property type="match status" value="1"/>
</dbReference>
<keyword evidence="1" id="KW-0805">Transcription regulation</keyword>
<evidence type="ECO:0000256" key="1">
    <source>
        <dbReference type="ARBA" id="ARBA00023015"/>
    </source>
</evidence>
<feature type="domain" description="HTH gntR-type" evidence="5">
    <location>
        <begin position="1"/>
        <end position="73"/>
    </location>
</feature>
<dbReference type="PRINTS" id="PR00035">
    <property type="entry name" value="HTHGNTR"/>
</dbReference>
<evidence type="ECO:0000256" key="4">
    <source>
        <dbReference type="SAM" id="MobiDB-lite"/>
    </source>
</evidence>
<protein>
    <submittedName>
        <fullName evidence="6">GntR family transcriptional repressor for pyruvate dehydrogenase complex</fullName>
    </submittedName>
</protein>
<dbReference type="PANTHER" id="PTHR43537:SF5">
    <property type="entry name" value="UXU OPERON TRANSCRIPTIONAL REGULATOR"/>
    <property type="match status" value="1"/>
</dbReference>
<dbReference type="RefSeq" id="WP_167164815.1">
    <property type="nucleotide sequence ID" value="NZ_BAAAOO010000002.1"/>
</dbReference>
<dbReference type="InterPro" id="IPR008920">
    <property type="entry name" value="TF_FadR/GntR_C"/>
</dbReference>
<evidence type="ECO:0000256" key="3">
    <source>
        <dbReference type="ARBA" id="ARBA00023163"/>
    </source>
</evidence>
<dbReference type="InterPro" id="IPR011711">
    <property type="entry name" value="GntR_C"/>
</dbReference>
<keyword evidence="6" id="KW-0670">Pyruvate</keyword>
<dbReference type="InterPro" id="IPR036388">
    <property type="entry name" value="WH-like_DNA-bd_sf"/>
</dbReference>
<comment type="caution">
    <text evidence="6">The sequence shown here is derived from an EMBL/GenBank/DDBJ whole genome shotgun (WGS) entry which is preliminary data.</text>
</comment>
<dbReference type="Gene3D" id="1.20.120.530">
    <property type="entry name" value="GntR ligand-binding domain-like"/>
    <property type="match status" value="1"/>
</dbReference>
<dbReference type="Proteomes" id="UP000749311">
    <property type="component" value="Unassembled WGS sequence"/>
</dbReference>
<dbReference type="PROSITE" id="PS50949">
    <property type="entry name" value="HTH_GNTR"/>
    <property type="match status" value="1"/>
</dbReference>
<dbReference type="EMBL" id="JAAMOZ010000001">
    <property type="protein sequence ID" value="NIH56017.1"/>
    <property type="molecule type" value="Genomic_DNA"/>
</dbReference>
<dbReference type="PANTHER" id="PTHR43537">
    <property type="entry name" value="TRANSCRIPTIONAL REGULATOR, GNTR FAMILY"/>
    <property type="match status" value="1"/>
</dbReference>
<name>A0ABX0SH39_9ACTN</name>
<dbReference type="SUPFAM" id="SSF46785">
    <property type="entry name" value="Winged helix' DNA-binding domain"/>
    <property type="match status" value="1"/>
</dbReference>
<dbReference type="SUPFAM" id="SSF48008">
    <property type="entry name" value="GntR ligand-binding domain-like"/>
    <property type="match status" value="1"/>
</dbReference>
<evidence type="ECO:0000259" key="5">
    <source>
        <dbReference type="PROSITE" id="PS50949"/>
    </source>
</evidence>
<dbReference type="Pfam" id="PF07729">
    <property type="entry name" value="FCD"/>
    <property type="match status" value="1"/>
</dbReference>
<dbReference type="SMART" id="SM00895">
    <property type="entry name" value="FCD"/>
    <property type="match status" value="1"/>
</dbReference>
<organism evidence="6 7">
    <name type="scientific">Brooklawnia cerclae</name>
    <dbReference type="NCBI Taxonomy" id="349934"/>
    <lineage>
        <taxon>Bacteria</taxon>
        <taxon>Bacillati</taxon>
        <taxon>Actinomycetota</taxon>
        <taxon>Actinomycetes</taxon>
        <taxon>Propionibacteriales</taxon>
        <taxon>Propionibacteriaceae</taxon>
        <taxon>Brooklawnia</taxon>
    </lineage>
</organism>
<keyword evidence="2" id="KW-0238">DNA-binding</keyword>
<dbReference type="Gene3D" id="1.10.10.10">
    <property type="entry name" value="Winged helix-like DNA-binding domain superfamily/Winged helix DNA-binding domain"/>
    <property type="match status" value="1"/>
</dbReference>
<reference evidence="6 7" key="1">
    <citation type="submission" date="2020-02" db="EMBL/GenBank/DDBJ databases">
        <title>Sequencing the genomes of 1000 actinobacteria strains.</title>
        <authorList>
            <person name="Klenk H.-P."/>
        </authorList>
    </citation>
    <scope>NUCLEOTIDE SEQUENCE [LARGE SCALE GENOMIC DNA]</scope>
    <source>
        <strain evidence="6 7">DSM 19609</strain>
    </source>
</reference>
<proteinExistence type="predicted"/>
<keyword evidence="7" id="KW-1185">Reference proteome</keyword>
<accession>A0ABX0SH39</accession>
<gene>
    <name evidence="6" type="ORF">FB473_000662</name>
</gene>
<keyword evidence="3" id="KW-0804">Transcription</keyword>
<dbReference type="InterPro" id="IPR036390">
    <property type="entry name" value="WH_DNA-bd_sf"/>
</dbReference>
<sequence length="280" mass="30668">MKAYEVVLRHIERQILAGELTVGSSLPPERELAAQLGVSRTAVREAIRTLAAQGLVTSRVGAGPGSGNRITGQHERALRKLLRMHVALSEFPVDEVVEARVMLERFNVQLAARHADAESLARLGDMLARMEAPHMELDEFNGLDTAYHITIAEIADNEMVTVLTSAVRESLARPIHIASEHMDDWQAFRRDLIRQHRRVFEAIAQGDEARAADLIEEHIRTAYAILPMEGKAARDTPVAPNSGETAPESGGVSARVVWSNQSARPTRASGSRSPSNGDHT</sequence>
<evidence type="ECO:0000256" key="2">
    <source>
        <dbReference type="ARBA" id="ARBA00023125"/>
    </source>
</evidence>